<name>D3BTV8_HETP5</name>
<dbReference type="GeneID" id="31366686"/>
<evidence type="ECO:0000259" key="3">
    <source>
        <dbReference type="Pfam" id="PF08030"/>
    </source>
</evidence>
<dbReference type="GO" id="GO:0005886">
    <property type="term" value="C:plasma membrane"/>
    <property type="evidence" value="ECO:0007669"/>
    <property type="project" value="TreeGrafter"/>
</dbReference>
<dbReference type="InterPro" id="IPR039261">
    <property type="entry name" value="FNR_nucleotide-bd"/>
</dbReference>
<dbReference type="EMBL" id="ADBJ01000056">
    <property type="protein sequence ID" value="EFA75144.1"/>
    <property type="molecule type" value="Genomic_DNA"/>
</dbReference>
<proteinExistence type="predicted"/>
<keyword evidence="2" id="KW-0472">Membrane</keyword>
<dbReference type="RefSeq" id="XP_020427278.1">
    <property type="nucleotide sequence ID" value="XM_020581975.1"/>
</dbReference>
<evidence type="ECO:0000313" key="5">
    <source>
        <dbReference type="Proteomes" id="UP000001396"/>
    </source>
</evidence>
<feature type="transmembrane region" description="Helical" evidence="2">
    <location>
        <begin position="221"/>
        <end position="240"/>
    </location>
</feature>
<dbReference type="PANTHER" id="PTHR11972">
    <property type="entry name" value="NADPH OXIDASE"/>
    <property type="match status" value="1"/>
</dbReference>
<dbReference type="GO" id="GO:0016491">
    <property type="term" value="F:oxidoreductase activity"/>
    <property type="evidence" value="ECO:0007669"/>
    <property type="project" value="UniProtKB-KW"/>
</dbReference>
<dbReference type="Pfam" id="PF08030">
    <property type="entry name" value="NAD_binding_6"/>
    <property type="match status" value="1"/>
</dbReference>
<evidence type="ECO:0000256" key="1">
    <source>
        <dbReference type="ARBA" id="ARBA00023002"/>
    </source>
</evidence>
<evidence type="ECO:0000256" key="2">
    <source>
        <dbReference type="SAM" id="Phobius"/>
    </source>
</evidence>
<feature type="transmembrane region" description="Helical" evidence="2">
    <location>
        <begin position="6"/>
        <end position="31"/>
    </location>
</feature>
<keyword evidence="1" id="KW-0560">Oxidoreductase</keyword>
<dbReference type="InParanoid" id="D3BTV8"/>
<keyword evidence="2" id="KW-0812">Transmembrane</keyword>
<organism evidence="4 5">
    <name type="scientific">Heterostelium pallidum (strain ATCC 26659 / Pp 5 / PN500)</name>
    <name type="common">Cellular slime mold</name>
    <name type="synonym">Polysphondylium pallidum</name>
    <dbReference type="NCBI Taxonomy" id="670386"/>
    <lineage>
        <taxon>Eukaryota</taxon>
        <taxon>Amoebozoa</taxon>
        <taxon>Evosea</taxon>
        <taxon>Eumycetozoa</taxon>
        <taxon>Dictyostelia</taxon>
        <taxon>Acytosteliales</taxon>
        <taxon>Acytosteliaceae</taxon>
        <taxon>Heterostelium</taxon>
    </lineage>
</organism>
<dbReference type="InterPro" id="IPR050369">
    <property type="entry name" value="RBOH/FRE"/>
</dbReference>
<feature type="transmembrane region" description="Helical" evidence="2">
    <location>
        <begin position="179"/>
        <end position="200"/>
    </location>
</feature>
<comment type="caution">
    <text evidence="4">The sequence shown here is derived from an EMBL/GenBank/DDBJ whole genome shotgun (WGS) entry which is preliminary data.</text>
</comment>
<dbReference type="Gene3D" id="3.40.50.80">
    <property type="entry name" value="Nucleotide-binding domain of ferredoxin-NADP reductase (FNR) module"/>
    <property type="match status" value="1"/>
</dbReference>
<reference evidence="4 5" key="1">
    <citation type="journal article" date="2011" name="Genome Res.">
        <title>Phylogeny-wide analysis of social amoeba genomes highlights ancient origins for complex intercellular communication.</title>
        <authorList>
            <person name="Heidel A.J."/>
            <person name="Lawal H.M."/>
            <person name="Felder M."/>
            <person name="Schilde C."/>
            <person name="Helps N.R."/>
            <person name="Tunggal B."/>
            <person name="Rivero F."/>
            <person name="John U."/>
            <person name="Schleicher M."/>
            <person name="Eichinger L."/>
            <person name="Platzer M."/>
            <person name="Noegel A.A."/>
            <person name="Schaap P."/>
            <person name="Gloeckner G."/>
        </authorList>
    </citation>
    <scope>NUCLEOTIDE SEQUENCE [LARGE SCALE GENOMIC DNA]</scope>
    <source>
        <strain evidence="5">ATCC 26659 / Pp 5 / PN500</strain>
    </source>
</reference>
<gene>
    <name evidence="4" type="ORF">PPL_11218</name>
</gene>
<feature type="transmembrane region" description="Helical" evidence="2">
    <location>
        <begin position="287"/>
        <end position="306"/>
    </location>
</feature>
<protein>
    <recommendedName>
        <fullName evidence="3">Ferric reductase NAD binding domain-containing protein</fullName>
    </recommendedName>
</protein>
<dbReference type="STRING" id="670386.D3BTV8"/>
<accession>D3BTV8</accession>
<keyword evidence="5" id="KW-1185">Reference proteome</keyword>
<dbReference type="InterPro" id="IPR013121">
    <property type="entry name" value="Fe_red_NAD-bd_6"/>
</dbReference>
<feature type="transmembrane region" description="Helical" evidence="2">
    <location>
        <begin position="138"/>
        <end position="159"/>
    </location>
</feature>
<feature type="domain" description="Ferric reductase NAD binding" evidence="3">
    <location>
        <begin position="466"/>
        <end position="629"/>
    </location>
</feature>
<feature type="transmembrane region" description="Helical" evidence="2">
    <location>
        <begin position="260"/>
        <end position="280"/>
    </location>
</feature>
<keyword evidence="2" id="KW-1133">Transmembrane helix</keyword>
<dbReference type="AlphaFoldDB" id="D3BTV8"/>
<dbReference type="Proteomes" id="UP000001396">
    <property type="component" value="Unassembled WGS sequence"/>
</dbReference>
<feature type="transmembrane region" description="Helical" evidence="2">
    <location>
        <begin position="97"/>
        <end position="117"/>
    </location>
</feature>
<sequence length="652" mass="74009">MTTVAAAVRVITIWTNLISGLGVVIGCAMHIRQVVNPRHYEVNSTEEVTQGPLCMIVLCSIALRLAIDMYQITEGVQFIDYLSDATSNPFFDFAKDLFSQMIPIILHLYSTYFNSLYKKNDDVERATKTEIVEINNQMVKLALRPGIIGLHFASCGYVIATTSNTLPLSILVARVGAFWIFIDYCLLLTTISSPILQIVYRYFHSNVSSHAIHKIHFHRTMAINLMFAIVVHVTGHIVTWSMNPNFRTEEDNVLVYTYNIPIVTGFAMLLTIGLTLLSGFLYQGRWFYVHIPLALITTMFFYIHGYQRLLGPPVGDRMVMMFSVLFGVIAITHADTTAVKIPAMETTQFLLLESDLEGFSIVDPGCYYTLYLKGTYLSHGHQFSAFVWPWSDYEDANTCIACNHKAKKLRFIIRTKGGFTQSLSGLFEDKNSNIQLAMHGPYLSTGNSALRLLETMRIEENEFPILALYANGVGITVSLSLLQHLLSPSNRLIDRVDSIRFYWSTPSKELCEKVQKLLYDAYNVDQLRDRFRKIKFYIARIGKTELNTEANRNANRNADPPVALFQPVAPEGIDIDLVPKEFKERPKNDDKTKANDRYIKAKNAYDNVIKNEVFGGEWGTRLSVLTCGGKIRWNLFFTGMSLSNNTYRKMMV</sequence>
<evidence type="ECO:0000313" key="4">
    <source>
        <dbReference type="EMBL" id="EFA75144.1"/>
    </source>
</evidence>